<dbReference type="Gramene" id="ERN11116">
    <property type="protein sequence ID" value="ERN11116"/>
    <property type="gene ID" value="AMTR_s00024p00159910"/>
</dbReference>
<proteinExistence type="predicted"/>
<feature type="region of interest" description="Disordered" evidence="3">
    <location>
        <begin position="213"/>
        <end position="258"/>
    </location>
</feature>
<feature type="region of interest" description="Disordered" evidence="3">
    <location>
        <begin position="30"/>
        <end position="61"/>
    </location>
</feature>
<dbReference type="STRING" id="13333.W1PTT7"/>
<reference evidence="6" key="1">
    <citation type="journal article" date="2013" name="Science">
        <title>The Amborella genome and the evolution of flowering plants.</title>
        <authorList>
            <consortium name="Amborella Genome Project"/>
        </authorList>
    </citation>
    <scope>NUCLEOTIDE SEQUENCE [LARGE SCALE GENOMIC DNA]</scope>
</reference>
<dbReference type="PANTHER" id="PTHR34122">
    <property type="entry name" value="EXPRESSED PROTEIN-RELATED"/>
    <property type="match status" value="1"/>
</dbReference>
<dbReference type="AlphaFoldDB" id="W1PTT7"/>
<keyword evidence="1" id="KW-0539">Nucleus</keyword>
<keyword evidence="6" id="KW-1185">Reference proteome</keyword>
<sequence length="283" mass="32098">MRIRKRSAHLPPPYLSPLFLPFLSLKPEEISHGEAPSHDGHEGFIERDKVDHGDSNKDQIPLQYIGNLSPFIFHSNQEEKVGMKGDESVGEEPAGAPNNSPGARPPPPLPPKPERETNGRWSKEDYSFPLKKRKRTTVETSEEIKEEGIEMANVNSDNTAKPKKKQKKKKENSETELGGSQCSRMNGRGWRCNQQTLVGYALCEHHLGKGRMKSINGIVSNKREKLGESQKREKEPEESQERREKLERERKKKVHPVKAKSINSIINETEICKPQVGFDPKLT</sequence>
<feature type="region of interest" description="Disordered" evidence="3">
    <location>
        <begin position="81"/>
        <end position="188"/>
    </location>
</feature>
<feature type="compositionally biased region" description="Basic and acidic residues" evidence="3">
    <location>
        <begin position="30"/>
        <end position="57"/>
    </location>
</feature>
<evidence type="ECO:0000259" key="4">
    <source>
        <dbReference type="PROSITE" id="PS51667"/>
    </source>
</evidence>
<dbReference type="PROSITE" id="PS51667">
    <property type="entry name" value="WRC"/>
    <property type="match status" value="1"/>
</dbReference>
<feature type="compositionally biased region" description="Basic residues" evidence="3">
    <location>
        <begin position="161"/>
        <end position="170"/>
    </location>
</feature>
<organism evidence="5 6">
    <name type="scientific">Amborella trichopoda</name>
    <dbReference type="NCBI Taxonomy" id="13333"/>
    <lineage>
        <taxon>Eukaryota</taxon>
        <taxon>Viridiplantae</taxon>
        <taxon>Streptophyta</taxon>
        <taxon>Embryophyta</taxon>
        <taxon>Tracheophyta</taxon>
        <taxon>Spermatophyta</taxon>
        <taxon>Magnoliopsida</taxon>
        <taxon>Amborellales</taxon>
        <taxon>Amborellaceae</taxon>
        <taxon>Amborella</taxon>
    </lineage>
</organism>
<dbReference type="OrthoDB" id="686202at2759"/>
<dbReference type="HOGENOM" id="CLU_984629_0_0_1"/>
<dbReference type="eggNOG" id="ENOG502R42A">
    <property type="taxonomic scope" value="Eukaryota"/>
</dbReference>
<comment type="caution">
    <text evidence="2">Lacks conserved residue(s) required for the propagation of feature annotation.</text>
</comment>
<name>W1PTT7_AMBTC</name>
<dbReference type="EMBL" id="KI392710">
    <property type="protein sequence ID" value="ERN11116.1"/>
    <property type="molecule type" value="Genomic_DNA"/>
</dbReference>
<gene>
    <name evidence="5" type="ORF">AMTR_s00024p00159910</name>
</gene>
<evidence type="ECO:0000313" key="5">
    <source>
        <dbReference type="EMBL" id="ERN11116.1"/>
    </source>
</evidence>
<feature type="compositionally biased region" description="Basic and acidic residues" evidence="3">
    <location>
        <begin position="112"/>
        <end position="126"/>
    </location>
</feature>
<evidence type="ECO:0000256" key="3">
    <source>
        <dbReference type="SAM" id="MobiDB-lite"/>
    </source>
</evidence>
<dbReference type="PANTHER" id="PTHR34122:SF1">
    <property type="entry name" value="EXPRESSED PROTEIN"/>
    <property type="match status" value="1"/>
</dbReference>
<feature type="compositionally biased region" description="Basic and acidic residues" evidence="3">
    <location>
        <begin position="221"/>
        <end position="249"/>
    </location>
</feature>
<dbReference type="Pfam" id="PF08879">
    <property type="entry name" value="WRC"/>
    <property type="match status" value="1"/>
</dbReference>
<evidence type="ECO:0000256" key="1">
    <source>
        <dbReference type="ARBA" id="ARBA00023242"/>
    </source>
</evidence>
<accession>W1PTT7</accession>
<evidence type="ECO:0000256" key="2">
    <source>
        <dbReference type="PROSITE-ProRule" id="PRU01002"/>
    </source>
</evidence>
<dbReference type="InterPro" id="IPR014977">
    <property type="entry name" value="WRC_dom"/>
</dbReference>
<feature type="compositionally biased region" description="Low complexity" evidence="3">
    <location>
        <begin position="93"/>
        <end position="102"/>
    </location>
</feature>
<evidence type="ECO:0000313" key="6">
    <source>
        <dbReference type="Proteomes" id="UP000017836"/>
    </source>
</evidence>
<dbReference type="Proteomes" id="UP000017836">
    <property type="component" value="Unassembled WGS sequence"/>
</dbReference>
<protein>
    <recommendedName>
        <fullName evidence="4">WRC domain-containing protein</fullName>
    </recommendedName>
</protein>
<feature type="domain" description="WRC" evidence="4">
    <location>
        <begin position="176"/>
        <end position="220"/>
    </location>
</feature>